<feature type="transmembrane region" description="Helical" evidence="1">
    <location>
        <begin position="106"/>
        <end position="127"/>
    </location>
</feature>
<proteinExistence type="predicted"/>
<gene>
    <name evidence="2" type="ORF">SOIL9_38470</name>
</gene>
<dbReference type="KEGG" id="gms:SOIL9_38470"/>
<feature type="transmembrane region" description="Helical" evidence="1">
    <location>
        <begin position="65"/>
        <end position="86"/>
    </location>
</feature>
<dbReference type="Proteomes" id="UP000464178">
    <property type="component" value="Chromosome"/>
</dbReference>
<evidence type="ECO:0000313" key="2">
    <source>
        <dbReference type="EMBL" id="VTR93867.1"/>
    </source>
</evidence>
<protein>
    <submittedName>
        <fullName evidence="2">Uncharacterized protein</fullName>
    </submittedName>
</protein>
<accession>A0A6P2CZ76</accession>
<reference evidence="2 3" key="1">
    <citation type="submission" date="2019-05" db="EMBL/GenBank/DDBJ databases">
        <authorList>
            <consortium name="Science for Life Laboratories"/>
        </authorList>
    </citation>
    <scope>NUCLEOTIDE SEQUENCE [LARGE SCALE GENOMIC DNA]</scope>
    <source>
        <strain evidence="2">Soil9</strain>
    </source>
</reference>
<name>A0A6P2CZ76_9BACT</name>
<keyword evidence="1" id="KW-0472">Membrane</keyword>
<keyword evidence="1" id="KW-1133">Transmembrane helix</keyword>
<evidence type="ECO:0000256" key="1">
    <source>
        <dbReference type="SAM" id="Phobius"/>
    </source>
</evidence>
<keyword evidence="3" id="KW-1185">Reference proteome</keyword>
<sequence>MERAVEWFVAITSLAIGASHSLRPRDWAVAFRQLHACGRPGAFANGGLSLFTGAAIVAGHSSWAWPGAVITGFGWLLVLKGTGALLAPDKALQSMARGNRAPQGFVVAGVMALVIGAWACYCLWVNAPSTS</sequence>
<feature type="transmembrane region" description="Helical" evidence="1">
    <location>
        <begin position="42"/>
        <end position="59"/>
    </location>
</feature>
<dbReference type="RefSeq" id="WP_162668522.1">
    <property type="nucleotide sequence ID" value="NZ_LR593886.1"/>
</dbReference>
<dbReference type="EMBL" id="LR593886">
    <property type="protein sequence ID" value="VTR93867.1"/>
    <property type="molecule type" value="Genomic_DNA"/>
</dbReference>
<dbReference type="AlphaFoldDB" id="A0A6P2CZ76"/>
<evidence type="ECO:0000313" key="3">
    <source>
        <dbReference type="Proteomes" id="UP000464178"/>
    </source>
</evidence>
<keyword evidence="1" id="KW-0812">Transmembrane</keyword>
<organism evidence="2 3">
    <name type="scientific">Gemmata massiliana</name>
    <dbReference type="NCBI Taxonomy" id="1210884"/>
    <lineage>
        <taxon>Bacteria</taxon>
        <taxon>Pseudomonadati</taxon>
        <taxon>Planctomycetota</taxon>
        <taxon>Planctomycetia</taxon>
        <taxon>Gemmatales</taxon>
        <taxon>Gemmataceae</taxon>
        <taxon>Gemmata</taxon>
    </lineage>
</organism>